<dbReference type="PANTHER" id="PTHR34585:SF22">
    <property type="entry name" value="HELIX-TURN-HELIX DOMAIN-CONTAINING PROTEIN"/>
    <property type="match status" value="1"/>
</dbReference>
<name>A0A2M8TUY8_PREIN</name>
<dbReference type="PANTHER" id="PTHR34585">
    <property type="match status" value="1"/>
</dbReference>
<sequence>MYMRNRDYDTRLLEMMRDISEHLNRQDKELELIVHKIDEELHASHQEECEHLLDNQDLCDLLHVSKRTLQRYRTSKMIPYFQLKHKIYYKLHDVHDFIEKYIKPSGRKLPDTMEQFKV</sequence>
<dbReference type="InterPro" id="IPR041657">
    <property type="entry name" value="HTH_17"/>
</dbReference>
<protein>
    <submittedName>
        <fullName evidence="2">DNA-binding protein</fullName>
    </submittedName>
</protein>
<dbReference type="GO" id="GO:0003677">
    <property type="term" value="F:DNA binding"/>
    <property type="evidence" value="ECO:0007669"/>
    <property type="project" value="UniProtKB-KW"/>
</dbReference>
<feature type="domain" description="Helix-turn-helix" evidence="1">
    <location>
        <begin position="52"/>
        <end position="100"/>
    </location>
</feature>
<comment type="caution">
    <text evidence="2">The sequence shown here is derived from an EMBL/GenBank/DDBJ whole genome shotgun (WGS) entry which is preliminary data.</text>
</comment>
<evidence type="ECO:0000313" key="3">
    <source>
        <dbReference type="Proteomes" id="UP000229884"/>
    </source>
</evidence>
<dbReference type="InterPro" id="IPR009061">
    <property type="entry name" value="DNA-bd_dom_put_sf"/>
</dbReference>
<dbReference type="AlphaFoldDB" id="A0A2M8TUY8"/>
<dbReference type="SUPFAM" id="SSF46955">
    <property type="entry name" value="Putative DNA-binding domain"/>
    <property type="match status" value="1"/>
</dbReference>
<gene>
    <name evidence="2" type="ORF">CTM58_06450</name>
</gene>
<evidence type="ECO:0000313" key="2">
    <source>
        <dbReference type="EMBL" id="PJI27759.1"/>
    </source>
</evidence>
<proteinExistence type="predicted"/>
<evidence type="ECO:0000259" key="1">
    <source>
        <dbReference type="Pfam" id="PF12728"/>
    </source>
</evidence>
<dbReference type="EMBL" id="PENG01000001">
    <property type="protein sequence ID" value="PJI27759.1"/>
    <property type="molecule type" value="Genomic_DNA"/>
</dbReference>
<dbReference type="Proteomes" id="UP000229884">
    <property type="component" value="Unassembled WGS sequence"/>
</dbReference>
<accession>A0A2M8TUY8</accession>
<organism evidence="2 3">
    <name type="scientific">Prevotella intermedia</name>
    <dbReference type="NCBI Taxonomy" id="28131"/>
    <lineage>
        <taxon>Bacteria</taxon>
        <taxon>Pseudomonadati</taxon>
        <taxon>Bacteroidota</taxon>
        <taxon>Bacteroidia</taxon>
        <taxon>Bacteroidales</taxon>
        <taxon>Prevotellaceae</taxon>
        <taxon>Prevotella</taxon>
    </lineage>
</organism>
<reference evidence="2 3" key="1">
    <citation type="submission" date="2017-11" db="EMBL/GenBank/DDBJ databases">
        <title>Genome sequencing of Prevotella intermedia KCOM 2832.</title>
        <authorList>
            <person name="Kook J.-K."/>
            <person name="Park S.-N."/>
            <person name="Lim Y.K."/>
        </authorList>
    </citation>
    <scope>NUCLEOTIDE SEQUENCE [LARGE SCALE GENOMIC DNA]</scope>
    <source>
        <strain evidence="2 3">KCOM 2832</strain>
    </source>
</reference>
<keyword evidence="2" id="KW-0238">DNA-binding</keyword>
<dbReference type="Pfam" id="PF12728">
    <property type="entry name" value="HTH_17"/>
    <property type="match status" value="1"/>
</dbReference>